<feature type="domain" description="DUF5667" evidence="2">
    <location>
        <begin position="131"/>
        <end position="177"/>
    </location>
</feature>
<evidence type="ECO:0000313" key="4">
    <source>
        <dbReference type="Proteomes" id="UP000548476"/>
    </source>
</evidence>
<evidence type="ECO:0000256" key="1">
    <source>
        <dbReference type="SAM" id="MobiDB-lite"/>
    </source>
</evidence>
<keyword evidence="4" id="KW-1185">Reference proteome</keyword>
<feature type="compositionally biased region" description="Gly residues" evidence="1">
    <location>
        <begin position="358"/>
        <end position="376"/>
    </location>
</feature>
<dbReference type="EMBL" id="JACHGT010000008">
    <property type="protein sequence ID" value="MBB6036344.1"/>
    <property type="molecule type" value="Genomic_DNA"/>
</dbReference>
<comment type="caution">
    <text evidence="3">The sequence shown here is derived from an EMBL/GenBank/DDBJ whole genome shotgun (WGS) entry which is preliminary data.</text>
</comment>
<dbReference type="Proteomes" id="UP000548476">
    <property type="component" value="Unassembled WGS sequence"/>
</dbReference>
<evidence type="ECO:0000313" key="3">
    <source>
        <dbReference type="EMBL" id="MBB6036344.1"/>
    </source>
</evidence>
<gene>
    <name evidence="3" type="ORF">HNR73_004212</name>
</gene>
<protein>
    <recommendedName>
        <fullName evidence="2">DUF5667 domain-containing protein</fullName>
    </recommendedName>
</protein>
<dbReference type="InterPro" id="IPR043725">
    <property type="entry name" value="DUF5667"/>
</dbReference>
<proteinExistence type="predicted"/>
<accession>A0A841FKE7</accession>
<evidence type="ECO:0000259" key="2">
    <source>
        <dbReference type="Pfam" id="PF18915"/>
    </source>
</evidence>
<feature type="region of interest" description="Disordered" evidence="1">
    <location>
        <begin position="285"/>
        <end position="376"/>
    </location>
</feature>
<dbReference type="Pfam" id="PF18915">
    <property type="entry name" value="DUF5667"/>
    <property type="match status" value="1"/>
</dbReference>
<dbReference type="AlphaFoldDB" id="A0A841FKE7"/>
<sequence length="376" mass="39204">MTPGPFGRARAERFAQLLEEAQGAPRKHIKTTHDEHLAPLVEVGHTMAERLSAGTAEVVADDAFRTKLRGRLMAVASVQGIGDTVTGPDYIPRAKPEPPRPARGGRRLAVGVTVVFGILALSGVSAASGSAMPGDALYDVKRSTERAQLALAGSDVNRGQLYLEFARNRLDEAVSVATDPSAVDTTLDDMDDETRLGVSLLTGAAVDRTDEGVLDAVDTFVETHRVDLVDFVSSTEAESRSRALDSLALLDDVENRSEKLRFSLLCTASGDAEIDALGPVPLSCSALPDPSGHEPAPLDESDPQASRDSRPDEPGDDPTGGDEPDKDKPGDPTTEPTKAPTASPSASPGTDDEDEDAGNGGLLGQLGGILSGLLGG</sequence>
<dbReference type="RefSeq" id="WP_184789164.1">
    <property type="nucleotide sequence ID" value="NZ_BONT01000046.1"/>
</dbReference>
<organism evidence="3 4">
    <name type="scientific">Phytomonospora endophytica</name>
    <dbReference type="NCBI Taxonomy" id="714109"/>
    <lineage>
        <taxon>Bacteria</taxon>
        <taxon>Bacillati</taxon>
        <taxon>Actinomycetota</taxon>
        <taxon>Actinomycetes</taxon>
        <taxon>Micromonosporales</taxon>
        <taxon>Micromonosporaceae</taxon>
        <taxon>Phytomonospora</taxon>
    </lineage>
</organism>
<reference evidence="3 4" key="1">
    <citation type="submission" date="2020-08" db="EMBL/GenBank/DDBJ databases">
        <title>Genomic Encyclopedia of Type Strains, Phase IV (KMG-IV): sequencing the most valuable type-strain genomes for metagenomic binning, comparative biology and taxonomic classification.</title>
        <authorList>
            <person name="Goeker M."/>
        </authorList>
    </citation>
    <scope>NUCLEOTIDE SEQUENCE [LARGE SCALE GENOMIC DNA]</scope>
    <source>
        <strain evidence="3 4">YIM 65646</strain>
    </source>
</reference>
<name>A0A841FKE7_9ACTN</name>